<reference evidence="1 2" key="1">
    <citation type="submission" date="2021-11" db="EMBL/GenBank/DDBJ databases">
        <title>Lacrimispora sp. nov. NSJ-141 isolated from human feces.</title>
        <authorList>
            <person name="Abdugheni R."/>
        </authorList>
    </citation>
    <scope>NUCLEOTIDE SEQUENCE [LARGE SCALE GENOMIC DNA]</scope>
    <source>
        <strain evidence="1 2">NSJ-141</strain>
    </source>
</reference>
<evidence type="ECO:0000313" key="1">
    <source>
        <dbReference type="EMBL" id="MCD2493251.1"/>
    </source>
</evidence>
<name>A0AAP2RKC4_9FIRM</name>
<accession>A0AAP2RKC4</accession>
<proteinExistence type="predicted"/>
<gene>
    <name evidence="1" type="ORF">LQE92_11535</name>
</gene>
<comment type="caution">
    <text evidence="1">The sequence shown here is derived from an EMBL/GenBank/DDBJ whole genome shotgun (WGS) entry which is preliminary data.</text>
</comment>
<dbReference type="EMBL" id="JAJNOR010000006">
    <property type="protein sequence ID" value="MCD2493251.1"/>
    <property type="molecule type" value="Genomic_DNA"/>
</dbReference>
<keyword evidence="2" id="KW-1185">Reference proteome</keyword>
<dbReference type="RefSeq" id="WP_231063107.1">
    <property type="nucleotide sequence ID" value="NZ_JAJNOR010000006.1"/>
</dbReference>
<sequence>MRKPQKGFFKKGSKLPGGIILSALVVLLCAGLVAARFVRKSSQSGIISAGEFYFFSDLLRETSDDARYTYDSQSGKVSIEIYNFADSKRITPVDIDYEVTVTGGSADRRGGTLAGGGTGSSEKIFITPSDDSNAVIVQVKTTSPYEKTLRAQFDPSAGSSYFLEDKAGNRAAVLTMTCKEDVSGNTVRINLPEGVVPDATDSHVTYVGGKYRYTFADSGVYSLVLLKTDMGITLGDGGDGALGDEITIIKTP</sequence>
<evidence type="ECO:0000313" key="2">
    <source>
        <dbReference type="Proteomes" id="UP001299265"/>
    </source>
</evidence>
<dbReference type="Proteomes" id="UP001299265">
    <property type="component" value="Unassembled WGS sequence"/>
</dbReference>
<dbReference type="AlphaFoldDB" id="A0AAP2RKC4"/>
<protein>
    <submittedName>
        <fullName evidence="1">Uncharacterized protein</fullName>
    </submittedName>
</protein>
<organism evidence="1 2">
    <name type="scientific">Lientehia hominis</name>
    <dbReference type="NCBI Taxonomy" id="2897778"/>
    <lineage>
        <taxon>Bacteria</taxon>
        <taxon>Bacillati</taxon>
        <taxon>Bacillota</taxon>
        <taxon>Clostridia</taxon>
        <taxon>Lachnospirales</taxon>
        <taxon>Lachnospiraceae</taxon>
        <taxon>Lientehia</taxon>
    </lineage>
</organism>